<dbReference type="InterPro" id="IPR019956">
    <property type="entry name" value="Ubiquitin_dom"/>
</dbReference>
<dbReference type="InterPro" id="IPR000626">
    <property type="entry name" value="Ubiquitin-like_dom"/>
</dbReference>
<dbReference type="Pfam" id="PF00240">
    <property type="entry name" value="ubiquitin"/>
    <property type="match status" value="1"/>
</dbReference>
<dbReference type="SUPFAM" id="SSF54236">
    <property type="entry name" value="Ubiquitin-like"/>
    <property type="match status" value="2"/>
</dbReference>
<dbReference type="CDD" id="cd17039">
    <property type="entry name" value="Ubl_ubiquitin_like"/>
    <property type="match status" value="2"/>
</dbReference>
<evidence type="ECO:0000259" key="1">
    <source>
        <dbReference type="PROSITE" id="PS50053"/>
    </source>
</evidence>
<dbReference type="SMART" id="SM00213">
    <property type="entry name" value="UBQ"/>
    <property type="match status" value="1"/>
</dbReference>
<accession>A0ABQ7JIW5</accession>
<dbReference type="PANTHER" id="PTHR10666">
    <property type="entry name" value="UBIQUITIN"/>
    <property type="match status" value="1"/>
</dbReference>
<organism evidence="2 3">
    <name type="scientific">Linnemannia gamsii</name>
    <dbReference type="NCBI Taxonomy" id="64522"/>
    <lineage>
        <taxon>Eukaryota</taxon>
        <taxon>Fungi</taxon>
        <taxon>Fungi incertae sedis</taxon>
        <taxon>Mucoromycota</taxon>
        <taxon>Mortierellomycotina</taxon>
        <taxon>Mortierellomycetes</taxon>
        <taxon>Mortierellales</taxon>
        <taxon>Mortierellaceae</taxon>
        <taxon>Linnemannia</taxon>
    </lineage>
</organism>
<reference evidence="2 3" key="1">
    <citation type="journal article" date="2020" name="Fungal Divers.">
        <title>Resolving the Mortierellaceae phylogeny through synthesis of multi-gene phylogenetics and phylogenomics.</title>
        <authorList>
            <person name="Vandepol N."/>
            <person name="Liber J."/>
            <person name="Desiro A."/>
            <person name="Na H."/>
            <person name="Kennedy M."/>
            <person name="Barry K."/>
            <person name="Grigoriev I.V."/>
            <person name="Miller A.N."/>
            <person name="O'Donnell K."/>
            <person name="Stajich J.E."/>
            <person name="Bonito G."/>
        </authorList>
    </citation>
    <scope>NUCLEOTIDE SEQUENCE [LARGE SCALE GENOMIC DNA]</scope>
    <source>
        <strain evidence="2 3">AD045</strain>
    </source>
</reference>
<dbReference type="PRINTS" id="PR00348">
    <property type="entry name" value="UBIQUITIN"/>
</dbReference>
<dbReference type="Gene3D" id="3.10.20.90">
    <property type="entry name" value="Phosphatidylinositol 3-kinase Catalytic Subunit, Chain A, domain 1"/>
    <property type="match status" value="1"/>
</dbReference>
<dbReference type="Proteomes" id="UP001194696">
    <property type="component" value="Unassembled WGS sequence"/>
</dbReference>
<dbReference type="InterPro" id="IPR050158">
    <property type="entry name" value="Ubiquitin_ubiquitin-like"/>
</dbReference>
<sequence length="332" mass="37054">MPALLEIIIANSGPSKAIYLPYKPHDPISFLLRHIQATFHNNGTRTTRQDLFLNGRRLKDHTKTLAYYRIYGRTLTYRAGSAPDQRPEQLSIYIANATGKIIPVTCYADTLVEEVKQLIEENEGISSEELALTYAGMHLEDSRALSYYHVNNGSTFHLVLPIPRNVALPGILFVDSLGTLVGDRKIKISRNASRGRIPTIGANIECECRCTPATRVICPKGIGAFEVAKTPFTCPNCGMSDDIIPVAVGFLKCKYRFHGIKLSNDGEQFTSDWKEVQGDDTYHLAEADILGNYWRRVVIETAGLDQVDTCTVCLNPLVMYETKICGHRFHMG</sequence>
<keyword evidence="3" id="KW-1185">Reference proteome</keyword>
<evidence type="ECO:0000313" key="3">
    <source>
        <dbReference type="Proteomes" id="UP001194696"/>
    </source>
</evidence>
<dbReference type="InterPro" id="IPR029071">
    <property type="entry name" value="Ubiquitin-like_domsf"/>
</dbReference>
<dbReference type="PROSITE" id="PS50053">
    <property type="entry name" value="UBIQUITIN_2"/>
    <property type="match status" value="2"/>
</dbReference>
<protein>
    <recommendedName>
        <fullName evidence="1">Ubiquitin-like domain-containing protein</fullName>
    </recommendedName>
</protein>
<comment type="caution">
    <text evidence="2">The sequence shown here is derived from an EMBL/GenBank/DDBJ whole genome shotgun (WGS) entry which is preliminary data.</text>
</comment>
<proteinExistence type="predicted"/>
<gene>
    <name evidence="2" type="ORF">BGZ96_003695</name>
</gene>
<feature type="domain" description="Ubiquitin-like" evidence="1">
    <location>
        <begin position="5"/>
        <end position="70"/>
    </location>
</feature>
<feature type="non-terminal residue" evidence="2">
    <location>
        <position position="332"/>
    </location>
</feature>
<dbReference type="EMBL" id="JAAAIM010001814">
    <property type="protein sequence ID" value="KAG0275678.1"/>
    <property type="molecule type" value="Genomic_DNA"/>
</dbReference>
<evidence type="ECO:0000313" key="2">
    <source>
        <dbReference type="EMBL" id="KAG0275678.1"/>
    </source>
</evidence>
<name>A0ABQ7JIW5_9FUNG</name>
<feature type="domain" description="Ubiquitin-like" evidence="1">
    <location>
        <begin position="90"/>
        <end position="160"/>
    </location>
</feature>